<comment type="caution">
    <text evidence="1">The sequence shown here is derived from an EMBL/GenBank/DDBJ whole genome shotgun (WGS) entry which is preliminary data.</text>
</comment>
<protein>
    <submittedName>
        <fullName evidence="1">Cyclin-U4-1</fullName>
    </submittedName>
</protein>
<accession>A0A833RB34</accession>
<dbReference type="Proteomes" id="UP000623129">
    <property type="component" value="Unassembled WGS sequence"/>
</dbReference>
<dbReference type="EMBL" id="SWLB01000008">
    <property type="protein sequence ID" value="KAF3336121.1"/>
    <property type="molecule type" value="Genomic_DNA"/>
</dbReference>
<dbReference type="AlphaFoldDB" id="A0A833RB34"/>
<organism evidence="1 2">
    <name type="scientific">Carex littledalei</name>
    <dbReference type="NCBI Taxonomy" id="544730"/>
    <lineage>
        <taxon>Eukaryota</taxon>
        <taxon>Viridiplantae</taxon>
        <taxon>Streptophyta</taxon>
        <taxon>Embryophyta</taxon>
        <taxon>Tracheophyta</taxon>
        <taxon>Spermatophyta</taxon>
        <taxon>Magnoliopsida</taxon>
        <taxon>Liliopsida</taxon>
        <taxon>Poales</taxon>
        <taxon>Cyperaceae</taxon>
        <taxon>Cyperoideae</taxon>
        <taxon>Cariceae</taxon>
        <taxon>Carex</taxon>
        <taxon>Carex subgen. Euthyceras</taxon>
    </lineage>
</organism>
<proteinExistence type="predicted"/>
<dbReference type="OrthoDB" id="337735at2759"/>
<dbReference type="Gene3D" id="1.10.472.10">
    <property type="entry name" value="Cyclin-like"/>
    <property type="match status" value="1"/>
</dbReference>
<evidence type="ECO:0000313" key="2">
    <source>
        <dbReference type="Proteomes" id="UP000623129"/>
    </source>
</evidence>
<gene>
    <name evidence="1" type="ORF">FCM35_KLT20628</name>
</gene>
<evidence type="ECO:0000313" key="1">
    <source>
        <dbReference type="EMBL" id="KAF3336121.1"/>
    </source>
</evidence>
<name>A0A833RB34_9POAL</name>
<reference evidence="1" key="1">
    <citation type="submission" date="2020-01" db="EMBL/GenBank/DDBJ databases">
        <title>Genome sequence of Kobresia littledalei, the first chromosome-level genome in the family Cyperaceae.</title>
        <authorList>
            <person name="Qu G."/>
        </authorList>
    </citation>
    <scope>NUCLEOTIDE SEQUENCE</scope>
    <source>
        <strain evidence="1">C.B.Clarke</strain>
        <tissue evidence="1">Leaf</tissue>
    </source>
</reference>
<sequence>MANVSKFAPKLASILSSLLERTTKKYDATIQTESETSLFHGQSKPDITIRAYVERIFRLDRLIFSSRHLISR</sequence>
<keyword evidence="2" id="KW-1185">Reference proteome</keyword>